<dbReference type="Gene3D" id="2.30.42.10">
    <property type="match status" value="1"/>
</dbReference>
<dbReference type="EMBL" id="JADEXN010000024">
    <property type="protein sequence ID" value="MBE9039677.1"/>
    <property type="molecule type" value="Genomic_DNA"/>
</dbReference>
<keyword evidence="3" id="KW-0378">Hydrolase</keyword>
<comment type="similarity">
    <text evidence="1">Belongs to the peptidase S1C family.</text>
</comment>
<dbReference type="PANTHER" id="PTHR22939:SF129">
    <property type="entry name" value="SERINE PROTEASE HTRA2, MITOCHONDRIAL"/>
    <property type="match status" value="1"/>
</dbReference>
<gene>
    <name evidence="5" type="ORF">IQ235_02560</name>
</gene>
<evidence type="ECO:0000259" key="4">
    <source>
        <dbReference type="PROSITE" id="PS50106"/>
    </source>
</evidence>
<dbReference type="GO" id="GO:0006508">
    <property type="term" value="P:proteolysis"/>
    <property type="evidence" value="ECO:0007669"/>
    <property type="project" value="UniProtKB-KW"/>
</dbReference>
<dbReference type="PRINTS" id="PR00834">
    <property type="entry name" value="PROTEASES2C"/>
</dbReference>
<evidence type="ECO:0000313" key="6">
    <source>
        <dbReference type="Proteomes" id="UP000621799"/>
    </source>
</evidence>
<dbReference type="Pfam" id="PF13365">
    <property type="entry name" value="Trypsin_2"/>
    <property type="match status" value="1"/>
</dbReference>
<evidence type="ECO:0000256" key="2">
    <source>
        <dbReference type="ARBA" id="ARBA00022670"/>
    </source>
</evidence>
<comment type="caution">
    <text evidence="5">The sequence shown here is derived from an EMBL/GenBank/DDBJ whole genome shotgun (WGS) entry which is preliminary data.</text>
</comment>
<dbReference type="InterPro" id="IPR048172">
    <property type="entry name" value="HhoA_HhoB_HtrA-like"/>
</dbReference>
<dbReference type="InterPro" id="IPR001940">
    <property type="entry name" value="Peptidase_S1C"/>
</dbReference>
<dbReference type="SUPFAM" id="SSF50156">
    <property type="entry name" value="PDZ domain-like"/>
    <property type="match status" value="1"/>
</dbReference>
<protein>
    <submittedName>
        <fullName evidence="5">Trypsin-like peptidase domain-containing protein</fullName>
    </submittedName>
</protein>
<dbReference type="InterPro" id="IPR009003">
    <property type="entry name" value="Peptidase_S1_PA"/>
</dbReference>
<dbReference type="InterPro" id="IPR036034">
    <property type="entry name" value="PDZ_sf"/>
</dbReference>
<reference evidence="5" key="1">
    <citation type="submission" date="2020-10" db="EMBL/GenBank/DDBJ databases">
        <authorList>
            <person name="Castelo-Branco R."/>
            <person name="Eusebio N."/>
            <person name="Adriana R."/>
            <person name="Vieira A."/>
            <person name="Brugerolle De Fraissinette N."/>
            <person name="Rezende De Castro R."/>
            <person name="Schneider M.P."/>
            <person name="Vasconcelos V."/>
            <person name="Leao P.N."/>
        </authorList>
    </citation>
    <scope>NUCLEOTIDE SEQUENCE</scope>
    <source>
        <strain evidence="5">LEGE 11467</strain>
    </source>
</reference>
<organism evidence="5 6">
    <name type="scientific">Zarconia navalis LEGE 11467</name>
    <dbReference type="NCBI Taxonomy" id="1828826"/>
    <lineage>
        <taxon>Bacteria</taxon>
        <taxon>Bacillati</taxon>
        <taxon>Cyanobacteriota</taxon>
        <taxon>Cyanophyceae</taxon>
        <taxon>Oscillatoriophycideae</taxon>
        <taxon>Oscillatoriales</taxon>
        <taxon>Oscillatoriales incertae sedis</taxon>
        <taxon>Zarconia</taxon>
        <taxon>Zarconia navalis</taxon>
    </lineage>
</organism>
<evidence type="ECO:0000256" key="1">
    <source>
        <dbReference type="ARBA" id="ARBA00010541"/>
    </source>
</evidence>
<dbReference type="Pfam" id="PF13180">
    <property type="entry name" value="PDZ_2"/>
    <property type="match status" value="1"/>
</dbReference>
<dbReference type="AlphaFoldDB" id="A0A928VVU7"/>
<feature type="domain" description="PDZ" evidence="4">
    <location>
        <begin position="323"/>
        <end position="381"/>
    </location>
</feature>
<evidence type="ECO:0000256" key="3">
    <source>
        <dbReference type="ARBA" id="ARBA00022801"/>
    </source>
</evidence>
<sequence length="397" mass="42842">MRFFRLTHSYRQIATHVFTLFLGAIVTLGTLQVLPSDAATIAAPREIAQALPTQSPPSSHNFVTAAVDRVGSAVVRIDTERTVTRDLDPFLDDPFFRRFFGDDFEPQFPREQLQRGQGSGFIIDDRGIILTNAHVVDRADRVTVTLKDGRTFEGEVRGTDTVTDLAVVKIQGDRLPVAPLGDSSQIQVGDWAIAVGNPLGLDNTVTLGIISTLSRSSAQVGIPDKRLDFIQTDAAINPGNSGGPLLNDRGQVIGINTAIRPDAMGIGFAIPIDTVKPIADQLAKGESVAHPFVGIEMRSITPSDAAQLNSDPNSLFQVPEREGVLVIRVLTNTPAAEAGIRRGDVVFEIDGQPVTSAQQLQGIVERSGVGTTLQFKLQRGDRTELISVRTGELRQAR</sequence>
<dbReference type="PROSITE" id="PS50106">
    <property type="entry name" value="PDZ"/>
    <property type="match status" value="1"/>
</dbReference>
<dbReference type="RefSeq" id="WP_405196629.1">
    <property type="nucleotide sequence ID" value="NZ_JADEXN010000024.1"/>
</dbReference>
<keyword evidence="2" id="KW-0645">Protease</keyword>
<dbReference type="GO" id="GO:0004252">
    <property type="term" value="F:serine-type endopeptidase activity"/>
    <property type="evidence" value="ECO:0007669"/>
    <property type="project" value="InterPro"/>
</dbReference>
<dbReference type="Proteomes" id="UP000621799">
    <property type="component" value="Unassembled WGS sequence"/>
</dbReference>
<evidence type="ECO:0000313" key="5">
    <source>
        <dbReference type="EMBL" id="MBE9039677.1"/>
    </source>
</evidence>
<dbReference type="SUPFAM" id="SSF50494">
    <property type="entry name" value="Trypsin-like serine proteases"/>
    <property type="match status" value="1"/>
</dbReference>
<name>A0A928VVU7_9CYAN</name>
<dbReference type="SMART" id="SM00228">
    <property type="entry name" value="PDZ"/>
    <property type="match status" value="1"/>
</dbReference>
<dbReference type="InterPro" id="IPR001478">
    <property type="entry name" value="PDZ"/>
</dbReference>
<dbReference type="NCBIfam" id="NF041521">
    <property type="entry name" value="HhoA_HhoB_HtrA"/>
    <property type="match status" value="1"/>
</dbReference>
<accession>A0A928VVU7</accession>
<keyword evidence="6" id="KW-1185">Reference proteome</keyword>
<dbReference type="Gene3D" id="2.40.10.120">
    <property type="match status" value="1"/>
</dbReference>
<dbReference type="PANTHER" id="PTHR22939">
    <property type="entry name" value="SERINE PROTEASE FAMILY S1C HTRA-RELATED"/>
    <property type="match status" value="1"/>
</dbReference>
<proteinExistence type="inferred from homology"/>